<dbReference type="Proteomes" id="UP000091929">
    <property type="component" value="Unassembled WGS sequence"/>
</dbReference>
<evidence type="ECO:0000313" key="3">
    <source>
        <dbReference type="EMBL" id="KYC53541.1"/>
    </source>
</evidence>
<evidence type="ECO:0000313" key="4">
    <source>
        <dbReference type="Proteomes" id="UP000075398"/>
    </source>
</evidence>
<sequence length="134" mass="16121">MSWHFIFILILSATFKAIRDEIEWSFEWSWLSRLSDRTTSFLKGKAGRWVPLDGWHTFDALSYFTLYVYALILQSGLTWSLLWKIPLSWEIFYFFFSGLYHYGLRKKPYRENWITKSITVFGQIITGRKNVEKL</sequence>
<accession>A0A150J8L4</accession>
<name>A0A150J8L4_9EURY</name>
<accession>A0A150ISM2</accession>
<reference evidence="4 5" key="1">
    <citation type="journal article" date="2016" name="ISME J.">
        <title>Chasing the elusive Euryarchaeota class WSA2: genomes reveal a uniquely fastidious methyl-reducing methanogen.</title>
        <authorList>
            <person name="Nobu M.K."/>
            <person name="Narihiro T."/>
            <person name="Kuroda K."/>
            <person name="Mei R."/>
            <person name="Liu W.T."/>
        </authorList>
    </citation>
    <scope>NUCLEOTIDE SEQUENCE [LARGE SCALE GENOMIC DNA]</scope>
    <source>
        <strain evidence="2">B15fssc0709_Meth_Bin003</strain>
        <strain evidence="3">U1lsi0528_Bin055</strain>
    </source>
</reference>
<keyword evidence="1" id="KW-1133">Transmembrane helix</keyword>
<proteinExistence type="predicted"/>
<dbReference type="EMBL" id="LNGF01000015">
    <property type="protein sequence ID" value="KYC47855.1"/>
    <property type="molecule type" value="Genomic_DNA"/>
</dbReference>
<evidence type="ECO:0000256" key="1">
    <source>
        <dbReference type="SAM" id="Phobius"/>
    </source>
</evidence>
<evidence type="ECO:0000313" key="5">
    <source>
        <dbReference type="Proteomes" id="UP000091929"/>
    </source>
</evidence>
<comment type="caution">
    <text evidence="3">The sequence shown here is derived from an EMBL/GenBank/DDBJ whole genome shotgun (WGS) entry which is preliminary data.</text>
</comment>
<protein>
    <submittedName>
        <fullName evidence="3">Uncharacterized protein</fullName>
    </submittedName>
</protein>
<keyword evidence="1" id="KW-0812">Transmembrane</keyword>
<gene>
    <name evidence="3" type="ORF">AMQ22_00212</name>
    <name evidence="2" type="ORF">APG11_00830</name>
</gene>
<feature type="transmembrane region" description="Helical" evidence="1">
    <location>
        <begin position="60"/>
        <end position="82"/>
    </location>
</feature>
<dbReference type="AlphaFoldDB" id="A0A150J8L4"/>
<keyword evidence="1" id="KW-0472">Membrane</keyword>
<dbReference type="EMBL" id="LNGC01000004">
    <property type="protein sequence ID" value="KYC53541.1"/>
    <property type="molecule type" value="Genomic_DNA"/>
</dbReference>
<evidence type="ECO:0000313" key="2">
    <source>
        <dbReference type="EMBL" id="KYC47855.1"/>
    </source>
</evidence>
<dbReference type="Proteomes" id="UP000075398">
    <property type="component" value="Unassembled WGS sequence"/>
</dbReference>
<organism evidence="3 4">
    <name type="scientific">Candidatus Methanofastidiosum methylothiophilum</name>
    <dbReference type="NCBI Taxonomy" id="1705564"/>
    <lineage>
        <taxon>Archaea</taxon>
        <taxon>Methanobacteriati</taxon>
        <taxon>Methanobacteriota</taxon>
        <taxon>Stenosarchaea group</taxon>
        <taxon>Candidatus Methanofastidiosia</taxon>
        <taxon>Candidatus Methanofastidiosales</taxon>
        <taxon>Candidatus Methanofastidiosaceae</taxon>
        <taxon>Candidatus Methanofastidiosum</taxon>
    </lineage>
</organism>